<dbReference type="GeneID" id="13012508"/>
<dbReference type="InParanoid" id="I3TD14"/>
<dbReference type="EMBL" id="CP003531">
    <property type="protein sequence ID" value="AFK50652.1"/>
    <property type="molecule type" value="Genomic_DNA"/>
</dbReference>
<proteinExistence type="predicted"/>
<dbReference type="PROSITE" id="PS51134">
    <property type="entry name" value="ZF_TFIIB"/>
    <property type="match status" value="1"/>
</dbReference>
<gene>
    <name evidence="3" type="ordered locus">TCELL_0227</name>
</gene>
<dbReference type="InterPro" id="IPR013137">
    <property type="entry name" value="Znf_TFIIB"/>
</dbReference>
<evidence type="ECO:0000313" key="3">
    <source>
        <dbReference type="EMBL" id="AFK50652.1"/>
    </source>
</evidence>
<keyword evidence="1" id="KW-0479">Metal-binding</keyword>
<dbReference type="KEGG" id="thg:TCELL_0227"/>
<accession>I3TD14</accession>
<dbReference type="Gene3D" id="2.20.25.10">
    <property type="match status" value="1"/>
</dbReference>
<reference evidence="3 4" key="1">
    <citation type="journal article" date="2012" name="J. Bacteriol.">
        <title>Complete genome sequence of the hyperthermophilic cellulolytic Crenarchaeon 'Thermogladius cellulolyticus' 1633.</title>
        <authorList>
            <person name="Mardanov A.V."/>
            <person name="Kochetkova T.V."/>
            <person name="Beletsky A.V."/>
            <person name="Bonch-Osmolovskaya E.A."/>
            <person name="Ravin N.V."/>
            <person name="Skryabin K.G."/>
        </authorList>
    </citation>
    <scope>NUCLEOTIDE SEQUENCE [LARGE SCALE GENOMIC DNA]</scope>
    <source>
        <strain evidence="4">DSM 22663 / VKM B-2946 / 1633</strain>
    </source>
</reference>
<evidence type="ECO:0000259" key="2">
    <source>
        <dbReference type="PROSITE" id="PS51134"/>
    </source>
</evidence>
<evidence type="ECO:0000256" key="1">
    <source>
        <dbReference type="PROSITE-ProRule" id="PRU00469"/>
    </source>
</evidence>
<name>I3TD14_THEC1</name>
<dbReference type="Pfam" id="PF08271">
    <property type="entry name" value="Zn_Ribbon_TF"/>
    <property type="match status" value="1"/>
</dbReference>
<dbReference type="STRING" id="1184251.TCELL_0227"/>
<feature type="domain" description="TFIIB-type" evidence="2">
    <location>
        <begin position="1"/>
        <end position="30"/>
    </location>
</feature>
<organism evidence="3 4">
    <name type="scientific">Thermogladius calderae (strain DSM 22663 / VKM B-2946 / 1633)</name>
    <dbReference type="NCBI Taxonomy" id="1184251"/>
    <lineage>
        <taxon>Archaea</taxon>
        <taxon>Thermoproteota</taxon>
        <taxon>Thermoprotei</taxon>
        <taxon>Desulfurococcales</taxon>
        <taxon>Desulfurococcaceae</taxon>
        <taxon>Thermogladius</taxon>
    </lineage>
</organism>
<protein>
    <submittedName>
        <fullName evidence="3">Zinc finger, TFIIB-type domain protein</fullName>
    </submittedName>
</protein>
<dbReference type="HOGENOM" id="CLU_1302680_0_0_2"/>
<dbReference type="AlphaFoldDB" id="I3TD14"/>
<dbReference type="eggNOG" id="arCOG05931">
    <property type="taxonomic scope" value="Archaea"/>
</dbReference>
<dbReference type="RefSeq" id="WP_014736903.1">
    <property type="nucleotide sequence ID" value="NC_017954.1"/>
</dbReference>
<keyword evidence="1" id="KW-0862">Zinc</keyword>
<dbReference type="GO" id="GO:0008270">
    <property type="term" value="F:zinc ion binding"/>
    <property type="evidence" value="ECO:0007669"/>
    <property type="project" value="UniProtKB-KW"/>
</dbReference>
<evidence type="ECO:0000313" key="4">
    <source>
        <dbReference type="Proteomes" id="UP000005270"/>
    </source>
</evidence>
<dbReference type="Proteomes" id="UP000005270">
    <property type="component" value="Chromosome"/>
</dbReference>
<dbReference type="SUPFAM" id="SSF57783">
    <property type="entry name" value="Zinc beta-ribbon"/>
    <property type="match status" value="1"/>
</dbReference>
<sequence length="211" mass="23776">MEKCPVCGSSLVWDYEEGFVVCSACGLVVDRIYDCGHAPDTDEDEAVHRRRHGPRSVIDRKTYKFKLRLYNKAYKIAREKPWMIVDTDKVLETGRFVNTVKSKASIVAEKNIEKEGVKTYVERGLEIIRRENPALLSRSLRGRYALAYMVAYAASTRVVPPEDFVTKVFNISSTSYKRLKSITVKLLGKYGGLSQMPGVVVGEVLSLDTTV</sequence>
<keyword evidence="1" id="KW-0863">Zinc-finger</keyword>
<keyword evidence="4" id="KW-1185">Reference proteome</keyword>